<evidence type="ECO:0000259" key="1">
    <source>
        <dbReference type="Pfam" id="PF00561"/>
    </source>
</evidence>
<feature type="domain" description="AB hydrolase-1" evidence="1">
    <location>
        <begin position="20"/>
        <end position="120"/>
    </location>
</feature>
<name>A0AAX2ZFW7_9FIRM</name>
<gene>
    <name evidence="2" type="ORF">JW646_16960</name>
</gene>
<accession>A0AAX2ZFW7</accession>
<dbReference type="RefSeq" id="WP_228415760.1">
    <property type="nucleotide sequence ID" value="NZ_CP081135.1"/>
</dbReference>
<dbReference type="PANTHER" id="PTHR43798">
    <property type="entry name" value="MONOACYLGLYCEROL LIPASE"/>
    <property type="match status" value="1"/>
</dbReference>
<sequence>MPFFNYKNKKVYYEEIGTGKPVLLLHGNTASSNMFLDVIESYTLNYKVILIDFLGHGKSDRLEEFPVDLWFDEAQQVISFLKEKKYNNVNLIGSSGGALVAINVALEAPQLVDKVIADSFEGENPLKEFTKNIIKGRQLSKYDENAKMFYNYMHGDGWENVVDNDTKSIVEHDRTIGKFFHKPLETLKPQILLTGSKEDEFVCSINPNYFQDIYGDMLRKIGHGEIYLFESGGHPAIISNKNEFVQLSKRFFEE</sequence>
<dbReference type="GO" id="GO:0016787">
    <property type="term" value="F:hydrolase activity"/>
    <property type="evidence" value="ECO:0007669"/>
    <property type="project" value="UniProtKB-KW"/>
</dbReference>
<keyword evidence="3" id="KW-1185">Reference proteome</keyword>
<dbReference type="PRINTS" id="PR00111">
    <property type="entry name" value="ABHYDROLASE"/>
</dbReference>
<evidence type="ECO:0000313" key="2">
    <source>
        <dbReference type="EMBL" id="UEL47300.1"/>
    </source>
</evidence>
<dbReference type="EMBL" id="CP081135">
    <property type="protein sequence ID" value="UEL47300.1"/>
    <property type="molecule type" value="Genomic_DNA"/>
</dbReference>
<keyword evidence="2" id="KW-0378">Hydrolase</keyword>
<dbReference type="SUPFAM" id="SSF53474">
    <property type="entry name" value="alpha/beta-Hydrolases"/>
    <property type="match status" value="1"/>
</dbReference>
<dbReference type="InterPro" id="IPR029058">
    <property type="entry name" value="AB_hydrolase_fold"/>
</dbReference>
<dbReference type="InterPro" id="IPR050266">
    <property type="entry name" value="AB_hydrolase_sf"/>
</dbReference>
<dbReference type="KEGG" id="tem:JW646_16960"/>
<dbReference type="Gene3D" id="3.40.50.1820">
    <property type="entry name" value="alpha/beta hydrolase"/>
    <property type="match status" value="1"/>
</dbReference>
<proteinExistence type="predicted"/>
<dbReference type="InterPro" id="IPR000073">
    <property type="entry name" value="AB_hydrolase_1"/>
</dbReference>
<protein>
    <submittedName>
        <fullName evidence="2">Alpha/beta hydrolase</fullName>
    </submittedName>
</protein>
<reference evidence="2 3" key="1">
    <citation type="journal article" date="2023" name="Int. J. Syst. Evol. Microbiol.">
        <title>Terrisporobacter hibernicus sp. nov., isolated from bovine faeces in Northern Ireland.</title>
        <authorList>
            <person name="Mitchell M."/>
            <person name="Nguyen S.V."/>
            <person name="Connor M."/>
            <person name="Fairley D.J."/>
            <person name="Donoghue O."/>
            <person name="Marshall H."/>
            <person name="Koolman L."/>
            <person name="McMullan G."/>
            <person name="Schaffer K.E."/>
            <person name="McGrath J.W."/>
            <person name="Fanning S."/>
        </authorList>
    </citation>
    <scope>NUCLEOTIDE SEQUENCE [LARGE SCALE GENOMIC DNA]</scope>
    <source>
        <strain evidence="2 3">MCA3</strain>
    </source>
</reference>
<dbReference type="Proteomes" id="UP001198983">
    <property type="component" value="Chromosome"/>
</dbReference>
<evidence type="ECO:0000313" key="3">
    <source>
        <dbReference type="Proteomes" id="UP001198983"/>
    </source>
</evidence>
<organism evidence="2 3">
    <name type="scientific">Terrisporobacter hibernicus</name>
    <dbReference type="NCBI Taxonomy" id="2813371"/>
    <lineage>
        <taxon>Bacteria</taxon>
        <taxon>Bacillati</taxon>
        <taxon>Bacillota</taxon>
        <taxon>Clostridia</taxon>
        <taxon>Peptostreptococcales</taxon>
        <taxon>Peptostreptococcaceae</taxon>
        <taxon>Terrisporobacter</taxon>
    </lineage>
</organism>
<dbReference type="AlphaFoldDB" id="A0AAX2ZFW7"/>
<dbReference type="Pfam" id="PF00561">
    <property type="entry name" value="Abhydrolase_1"/>
    <property type="match status" value="1"/>
</dbReference>